<comment type="function">
    <text evidence="1">Catalyzes the conversion of dihydroorotate to orotate with quinone as electron acceptor.</text>
</comment>
<dbReference type="Proteomes" id="UP000054350">
    <property type="component" value="Unassembled WGS sequence"/>
</dbReference>
<comment type="pathway">
    <text evidence="3 13">Pyrimidine metabolism; UMP biosynthesis via de novo pathway; orotate from (S)-dihydroorotate (quinone route): step 1/1.</text>
</comment>
<dbReference type="NCBIfam" id="NF003652">
    <property type="entry name" value="PRK05286.2-5"/>
    <property type="match status" value="1"/>
</dbReference>
<dbReference type="EMBL" id="GG745380">
    <property type="protein sequence ID" value="KNE72418.1"/>
    <property type="molecule type" value="Genomic_DNA"/>
</dbReference>
<evidence type="ECO:0000256" key="8">
    <source>
        <dbReference type="ARBA" id="ARBA00022643"/>
    </source>
</evidence>
<name>A0A0L0TC78_ALLM3</name>
<evidence type="ECO:0000313" key="17">
    <source>
        <dbReference type="Proteomes" id="UP000054350"/>
    </source>
</evidence>
<dbReference type="eggNOG" id="KOG1436">
    <property type="taxonomic scope" value="Eukaryota"/>
</dbReference>
<dbReference type="InterPro" id="IPR013785">
    <property type="entry name" value="Aldolase_TIM"/>
</dbReference>
<dbReference type="SUPFAM" id="SSF51395">
    <property type="entry name" value="FMN-linked oxidoreductases"/>
    <property type="match status" value="1"/>
</dbReference>
<dbReference type="UniPathway" id="UPA00070">
    <property type="reaction ID" value="UER00946"/>
</dbReference>
<keyword evidence="8 13" id="KW-0288">FMN</keyword>
<evidence type="ECO:0000256" key="3">
    <source>
        <dbReference type="ARBA" id="ARBA00005161"/>
    </source>
</evidence>
<protein>
    <recommendedName>
        <fullName evidence="6 13">Dihydroorotate dehydrogenase (quinone), mitochondrial</fullName>
        <shortName evidence="13">DHOdehase</shortName>
        <ecNumber evidence="5 13">1.3.5.2</ecNumber>
    </recommendedName>
</protein>
<evidence type="ECO:0000256" key="10">
    <source>
        <dbReference type="ARBA" id="ARBA00023002"/>
    </source>
</evidence>
<dbReference type="InterPro" id="IPR001295">
    <property type="entry name" value="Dihydroorotate_DH_CS"/>
</dbReference>
<evidence type="ECO:0000256" key="12">
    <source>
        <dbReference type="ARBA" id="ARBA00048639"/>
    </source>
</evidence>
<dbReference type="PROSITE" id="PS00911">
    <property type="entry name" value="DHODEHASE_1"/>
    <property type="match status" value="1"/>
</dbReference>
<organism evidence="16 17">
    <name type="scientific">Allomyces macrogynus (strain ATCC 38327)</name>
    <name type="common">Allomyces javanicus var. macrogynus</name>
    <dbReference type="NCBI Taxonomy" id="578462"/>
    <lineage>
        <taxon>Eukaryota</taxon>
        <taxon>Fungi</taxon>
        <taxon>Fungi incertae sedis</taxon>
        <taxon>Blastocladiomycota</taxon>
        <taxon>Blastocladiomycetes</taxon>
        <taxon>Blastocladiales</taxon>
        <taxon>Blastocladiaceae</taxon>
        <taxon>Allomyces</taxon>
    </lineage>
</organism>
<keyword evidence="9" id="KW-0665">Pyrimidine biosynthesis</keyword>
<dbReference type="PROSITE" id="PS00912">
    <property type="entry name" value="DHODEHASE_2"/>
    <property type="match status" value="1"/>
</dbReference>
<feature type="domain" description="Dihydroorotate dehydrogenase catalytic" evidence="15">
    <location>
        <begin position="2"/>
        <end position="278"/>
    </location>
</feature>
<dbReference type="STRING" id="578462.A0A0L0TC78"/>
<keyword evidence="13" id="KW-0999">Mitochondrion inner membrane</keyword>
<dbReference type="GO" id="GO:0006207">
    <property type="term" value="P:'de novo' pyrimidine nucleobase biosynthetic process"/>
    <property type="evidence" value="ECO:0007669"/>
    <property type="project" value="InterPro"/>
</dbReference>
<dbReference type="VEuPathDB" id="FungiDB:AMAG_16470"/>
<comment type="subcellular location">
    <subcellularLocation>
        <location evidence="2">Membrane</location>
    </subcellularLocation>
    <subcellularLocation>
        <location evidence="13">Mitochondrion inner membrane</location>
        <topology evidence="13">Single-pass membrane protein</topology>
    </subcellularLocation>
</comment>
<evidence type="ECO:0000256" key="13">
    <source>
        <dbReference type="RuleBase" id="RU361255"/>
    </source>
</evidence>
<dbReference type="Pfam" id="PF01180">
    <property type="entry name" value="DHO_dh"/>
    <property type="match status" value="1"/>
</dbReference>
<dbReference type="PIRSF" id="PIRSF000164">
    <property type="entry name" value="DHO_oxidase"/>
    <property type="match status" value="1"/>
</dbReference>
<dbReference type="OrthoDB" id="14784at2759"/>
<dbReference type="NCBIfam" id="TIGR01036">
    <property type="entry name" value="pyrD_sub2"/>
    <property type="match status" value="1"/>
</dbReference>
<dbReference type="AlphaFoldDB" id="A0A0L0TC78"/>
<evidence type="ECO:0000256" key="11">
    <source>
        <dbReference type="ARBA" id="ARBA00023136"/>
    </source>
</evidence>
<sequence length="301" mass="31817">MGFGSVEVGSITPVPQPGNPQPRVFRLPADNAIINRYGFNSDGHQVVLERLQHRVRRYQHAHGTTSLPARHALVDDKLLGVNLGKNKTSAADDHSDYVRGIKTFAPVADYLVVNVSSPNTPGLRSLQRRETLAELIGAVIRERNAVAPGVPVALKIAPDMTSEELADVSAVALAEGADALIVSNTTIQRPATLKTADKKLINEMGGLSGPPVRDLALQAVRTVRACVGDKIPIIGCGGISNANDALAFARAGATMVQVYTALAMDGPHVAAAIKDGVTRYCKEHGTTWMDLVGADAKGKAE</sequence>
<dbReference type="InterPro" id="IPR005720">
    <property type="entry name" value="Dihydroorotate_DH_cat"/>
</dbReference>
<gene>
    <name evidence="16" type="ORF">AMAG_16470</name>
</gene>
<dbReference type="EC" id="1.3.5.2" evidence="5 13"/>
<accession>A0A0L0TC78</accession>
<dbReference type="GO" id="GO:0005743">
    <property type="term" value="C:mitochondrial inner membrane"/>
    <property type="evidence" value="ECO:0007669"/>
    <property type="project" value="UniProtKB-SubCell"/>
</dbReference>
<dbReference type="OMA" id="ERIKMGA"/>
<dbReference type="InterPro" id="IPR005719">
    <property type="entry name" value="Dihydroorotate_DH_2"/>
</dbReference>
<evidence type="ECO:0000256" key="6">
    <source>
        <dbReference type="ARBA" id="ARBA00017599"/>
    </source>
</evidence>
<reference evidence="17" key="2">
    <citation type="submission" date="2009-11" db="EMBL/GenBank/DDBJ databases">
        <title>The Genome Sequence of Allomyces macrogynus strain ATCC 38327.</title>
        <authorList>
            <consortium name="The Broad Institute Genome Sequencing Platform"/>
            <person name="Russ C."/>
            <person name="Cuomo C."/>
            <person name="Shea T."/>
            <person name="Young S.K."/>
            <person name="Zeng Q."/>
            <person name="Koehrsen M."/>
            <person name="Haas B."/>
            <person name="Borodovsky M."/>
            <person name="Guigo R."/>
            <person name="Alvarado L."/>
            <person name="Berlin A."/>
            <person name="Borenstein D."/>
            <person name="Chen Z."/>
            <person name="Engels R."/>
            <person name="Freedman E."/>
            <person name="Gellesch M."/>
            <person name="Goldberg J."/>
            <person name="Griggs A."/>
            <person name="Gujja S."/>
            <person name="Heiman D."/>
            <person name="Hepburn T."/>
            <person name="Howarth C."/>
            <person name="Jen D."/>
            <person name="Larson L."/>
            <person name="Lewis B."/>
            <person name="Mehta T."/>
            <person name="Park D."/>
            <person name="Pearson M."/>
            <person name="Roberts A."/>
            <person name="Saif S."/>
            <person name="Shenoy N."/>
            <person name="Sisk P."/>
            <person name="Stolte C."/>
            <person name="Sykes S."/>
            <person name="Walk T."/>
            <person name="White J."/>
            <person name="Yandava C."/>
            <person name="Burger G."/>
            <person name="Gray M.W."/>
            <person name="Holland P.W.H."/>
            <person name="King N."/>
            <person name="Lang F.B.F."/>
            <person name="Roger A.J."/>
            <person name="Ruiz-Trillo I."/>
            <person name="Lander E."/>
            <person name="Nusbaum C."/>
        </authorList>
    </citation>
    <scope>NUCLEOTIDE SEQUENCE [LARGE SCALE GENOMIC DNA]</scope>
    <source>
        <strain evidence="17">ATCC 38327</strain>
    </source>
</reference>
<comment type="cofactor">
    <cofactor evidence="13">
        <name>FMN</name>
        <dbReference type="ChEBI" id="CHEBI:58210"/>
    </cofactor>
    <text evidence="13">Binds 1 FMN per subunit.</text>
</comment>
<keyword evidence="11" id="KW-0472">Membrane</keyword>
<evidence type="ECO:0000256" key="7">
    <source>
        <dbReference type="ARBA" id="ARBA00022630"/>
    </source>
</evidence>
<evidence type="ECO:0000256" key="14">
    <source>
        <dbReference type="SAM" id="MobiDB-lite"/>
    </source>
</evidence>
<keyword evidence="7 13" id="KW-0285">Flavoprotein</keyword>
<evidence type="ECO:0000256" key="9">
    <source>
        <dbReference type="ARBA" id="ARBA00022975"/>
    </source>
</evidence>
<dbReference type="Gene3D" id="3.20.20.70">
    <property type="entry name" value="Aldolase class I"/>
    <property type="match status" value="1"/>
</dbReference>
<reference evidence="16 17" key="1">
    <citation type="submission" date="2009-11" db="EMBL/GenBank/DDBJ databases">
        <title>Annotation of Allomyces macrogynus ATCC 38327.</title>
        <authorList>
            <consortium name="The Broad Institute Genome Sequencing Platform"/>
            <person name="Russ C."/>
            <person name="Cuomo C."/>
            <person name="Burger G."/>
            <person name="Gray M.W."/>
            <person name="Holland P.W.H."/>
            <person name="King N."/>
            <person name="Lang F.B.F."/>
            <person name="Roger A.J."/>
            <person name="Ruiz-Trillo I."/>
            <person name="Young S.K."/>
            <person name="Zeng Q."/>
            <person name="Gargeya S."/>
            <person name="Fitzgerald M."/>
            <person name="Haas B."/>
            <person name="Abouelleil A."/>
            <person name="Alvarado L."/>
            <person name="Arachchi H.M."/>
            <person name="Berlin A."/>
            <person name="Chapman S.B."/>
            <person name="Gearin G."/>
            <person name="Goldberg J."/>
            <person name="Griggs A."/>
            <person name="Gujja S."/>
            <person name="Hansen M."/>
            <person name="Heiman D."/>
            <person name="Howarth C."/>
            <person name="Larimer J."/>
            <person name="Lui A."/>
            <person name="MacDonald P.J.P."/>
            <person name="McCowen C."/>
            <person name="Montmayeur A."/>
            <person name="Murphy C."/>
            <person name="Neiman D."/>
            <person name="Pearson M."/>
            <person name="Priest M."/>
            <person name="Roberts A."/>
            <person name="Saif S."/>
            <person name="Shea T."/>
            <person name="Sisk P."/>
            <person name="Stolte C."/>
            <person name="Sykes S."/>
            <person name="Wortman J."/>
            <person name="Nusbaum C."/>
            <person name="Birren B."/>
        </authorList>
    </citation>
    <scope>NUCLEOTIDE SEQUENCE [LARGE SCALE GENOMIC DNA]</scope>
    <source>
        <strain evidence="16 17">ATCC 38327</strain>
    </source>
</reference>
<comment type="catalytic activity">
    <reaction evidence="12 13">
        <text>(S)-dihydroorotate + a quinone = orotate + a quinol</text>
        <dbReference type="Rhea" id="RHEA:30187"/>
        <dbReference type="ChEBI" id="CHEBI:24646"/>
        <dbReference type="ChEBI" id="CHEBI:30839"/>
        <dbReference type="ChEBI" id="CHEBI:30864"/>
        <dbReference type="ChEBI" id="CHEBI:132124"/>
        <dbReference type="EC" id="1.3.5.2"/>
    </reaction>
</comment>
<keyword evidence="13" id="KW-0496">Mitochondrion</keyword>
<evidence type="ECO:0000313" key="16">
    <source>
        <dbReference type="EMBL" id="KNE72418.1"/>
    </source>
</evidence>
<proteinExistence type="inferred from homology"/>
<dbReference type="CDD" id="cd04738">
    <property type="entry name" value="DHOD_2_like"/>
    <property type="match status" value="1"/>
</dbReference>
<dbReference type="PANTHER" id="PTHR48109">
    <property type="entry name" value="DIHYDROOROTATE DEHYDROGENASE (QUINONE), MITOCHONDRIAL-RELATED"/>
    <property type="match status" value="1"/>
</dbReference>
<comment type="similarity">
    <text evidence="4 13">Belongs to the dihydroorotate dehydrogenase family. Type 2 subfamily.</text>
</comment>
<feature type="region of interest" description="Disordered" evidence="14">
    <location>
        <begin position="1"/>
        <end position="23"/>
    </location>
</feature>
<dbReference type="InterPro" id="IPR050074">
    <property type="entry name" value="DHO_dehydrogenase"/>
</dbReference>
<evidence type="ECO:0000256" key="4">
    <source>
        <dbReference type="ARBA" id="ARBA00005359"/>
    </source>
</evidence>
<dbReference type="InterPro" id="IPR012135">
    <property type="entry name" value="Dihydroorotate_DH_1_2"/>
</dbReference>
<dbReference type="GO" id="GO:0106430">
    <property type="term" value="F:dihydroorotate dehydrogenase (quinone) activity"/>
    <property type="evidence" value="ECO:0007669"/>
    <property type="project" value="UniProtKB-EC"/>
</dbReference>
<evidence type="ECO:0000256" key="1">
    <source>
        <dbReference type="ARBA" id="ARBA00003125"/>
    </source>
</evidence>
<dbReference type="PANTHER" id="PTHR48109:SF4">
    <property type="entry name" value="DIHYDROOROTATE DEHYDROGENASE (QUINONE), MITOCHONDRIAL"/>
    <property type="match status" value="1"/>
</dbReference>
<evidence type="ECO:0000256" key="2">
    <source>
        <dbReference type="ARBA" id="ARBA00004370"/>
    </source>
</evidence>
<keyword evidence="10 13" id="KW-0560">Oxidoreductase</keyword>
<evidence type="ECO:0000259" key="15">
    <source>
        <dbReference type="Pfam" id="PF01180"/>
    </source>
</evidence>
<keyword evidence="17" id="KW-1185">Reference proteome</keyword>
<dbReference type="GO" id="GO:0044205">
    <property type="term" value="P:'de novo' UMP biosynthetic process"/>
    <property type="evidence" value="ECO:0007669"/>
    <property type="project" value="UniProtKB-UniPathway"/>
</dbReference>
<evidence type="ECO:0000256" key="5">
    <source>
        <dbReference type="ARBA" id="ARBA00012791"/>
    </source>
</evidence>